<dbReference type="InterPro" id="IPR036812">
    <property type="entry name" value="NAD(P)_OxRdtase_dom_sf"/>
</dbReference>
<protein>
    <recommendedName>
        <fullName evidence="1">NADP-dependent oxidoreductase domain-containing protein</fullName>
    </recommendedName>
</protein>
<dbReference type="GO" id="GO:0016491">
    <property type="term" value="F:oxidoreductase activity"/>
    <property type="evidence" value="ECO:0007669"/>
    <property type="project" value="InterPro"/>
</dbReference>
<comment type="caution">
    <text evidence="2">The sequence shown here is derived from an EMBL/GenBank/DDBJ whole genome shotgun (WGS) entry which is preliminary data.</text>
</comment>
<organism evidence="2 3">
    <name type="scientific">Acanthoscelides obtectus</name>
    <name type="common">Bean weevil</name>
    <name type="synonym">Bruchus obtectus</name>
    <dbReference type="NCBI Taxonomy" id="200917"/>
    <lineage>
        <taxon>Eukaryota</taxon>
        <taxon>Metazoa</taxon>
        <taxon>Ecdysozoa</taxon>
        <taxon>Arthropoda</taxon>
        <taxon>Hexapoda</taxon>
        <taxon>Insecta</taxon>
        <taxon>Pterygota</taxon>
        <taxon>Neoptera</taxon>
        <taxon>Endopterygota</taxon>
        <taxon>Coleoptera</taxon>
        <taxon>Polyphaga</taxon>
        <taxon>Cucujiformia</taxon>
        <taxon>Chrysomeloidea</taxon>
        <taxon>Chrysomelidae</taxon>
        <taxon>Bruchinae</taxon>
        <taxon>Bruchini</taxon>
        <taxon>Acanthoscelides</taxon>
    </lineage>
</organism>
<dbReference type="Pfam" id="PF00248">
    <property type="entry name" value="Aldo_ket_red"/>
    <property type="match status" value="1"/>
</dbReference>
<reference evidence="2" key="1">
    <citation type="submission" date="2022-03" db="EMBL/GenBank/DDBJ databases">
        <authorList>
            <person name="Sayadi A."/>
        </authorList>
    </citation>
    <scope>NUCLEOTIDE SEQUENCE</scope>
</reference>
<dbReference type="SUPFAM" id="SSF51430">
    <property type="entry name" value="NAD(P)-linked oxidoreductase"/>
    <property type="match status" value="1"/>
</dbReference>
<proteinExistence type="predicted"/>
<dbReference type="GO" id="GO:0005829">
    <property type="term" value="C:cytosol"/>
    <property type="evidence" value="ECO:0007669"/>
    <property type="project" value="TreeGrafter"/>
</dbReference>
<accession>A0A9P0KPS1</accession>
<evidence type="ECO:0000313" key="2">
    <source>
        <dbReference type="EMBL" id="CAH1977444.1"/>
    </source>
</evidence>
<dbReference type="AlphaFoldDB" id="A0A9P0KPS1"/>
<sequence>MCLEEIPRKAYYLATKVGRYEKDPKLMFDFSAEKTRESVEKSLKTLKVDYVDLIQVHDIDFAPSLDIVLKETLPTLHEFVKRGKAKYIGITAYTCSTLLECIEKSSVPISTILNYSRLTMIDDTLREFIPKFQMKNIGIINAAIHAQGLLTNIGPSDWQAAGKEIKDACTEARRHCIESGVELGKLALYHSLQQEGPATVLVGMKDRNILEYNLNVVFGGLSSNEKAAYNHVLKIFAKLTVKHWGTVEIENYWKAVSASGH</sequence>
<dbReference type="InterPro" id="IPR023210">
    <property type="entry name" value="NADP_OxRdtase_dom"/>
</dbReference>
<dbReference type="InterPro" id="IPR020471">
    <property type="entry name" value="AKR"/>
</dbReference>
<feature type="domain" description="NADP-dependent oxidoreductase" evidence="1">
    <location>
        <begin position="7"/>
        <end position="225"/>
    </location>
</feature>
<gene>
    <name evidence="2" type="ORF">ACAOBT_LOCUS12660</name>
</gene>
<evidence type="ECO:0000313" key="3">
    <source>
        <dbReference type="Proteomes" id="UP001152888"/>
    </source>
</evidence>
<dbReference type="Proteomes" id="UP001152888">
    <property type="component" value="Unassembled WGS sequence"/>
</dbReference>
<dbReference type="PANTHER" id="PTHR42686">
    <property type="entry name" value="GH17980P-RELATED"/>
    <property type="match status" value="1"/>
</dbReference>
<dbReference type="EMBL" id="CAKOFQ010006858">
    <property type="protein sequence ID" value="CAH1977444.1"/>
    <property type="molecule type" value="Genomic_DNA"/>
</dbReference>
<dbReference type="OrthoDB" id="48988at2759"/>
<name>A0A9P0KPS1_ACAOB</name>
<dbReference type="PANTHER" id="PTHR42686:SF1">
    <property type="entry name" value="GH17980P-RELATED"/>
    <property type="match status" value="1"/>
</dbReference>
<keyword evidence="3" id="KW-1185">Reference proteome</keyword>
<dbReference type="Gene3D" id="3.20.20.100">
    <property type="entry name" value="NADP-dependent oxidoreductase domain"/>
    <property type="match status" value="1"/>
</dbReference>
<evidence type="ECO:0000259" key="1">
    <source>
        <dbReference type="Pfam" id="PF00248"/>
    </source>
</evidence>